<reference evidence="1 2" key="1">
    <citation type="submission" date="2018-12" db="EMBL/GenBank/DDBJ databases">
        <title>Draft genome sequence of Embleya hyalina NBRC 13850T.</title>
        <authorList>
            <person name="Komaki H."/>
            <person name="Hosoyama A."/>
            <person name="Kimura A."/>
            <person name="Ichikawa N."/>
            <person name="Tamura T."/>
        </authorList>
    </citation>
    <scope>NUCLEOTIDE SEQUENCE [LARGE SCALE GENOMIC DNA]</scope>
    <source>
        <strain evidence="1 2">NBRC 13850</strain>
    </source>
</reference>
<proteinExistence type="predicted"/>
<name>A0A401YNC7_9ACTN</name>
<organism evidence="1 2">
    <name type="scientific">Embleya hyalina</name>
    <dbReference type="NCBI Taxonomy" id="516124"/>
    <lineage>
        <taxon>Bacteria</taxon>
        <taxon>Bacillati</taxon>
        <taxon>Actinomycetota</taxon>
        <taxon>Actinomycetes</taxon>
        <taxon>Kitasatosporales</taxon>
        <taxon>Streptomycetaceae</taxon>
        <taxon>Embleya</taxon>
    </lineage>
</organism>
<dbReference type="EMBL" id="BIFH01000019">
    <property type="protein sequence ID" value="GCD96101.1"/>
    <property type="molecule type" value="Genomic_DNA"/>
</dbReference>
<comment type="caution">
    <text evidence="1">The sequence shown here is derived from an EMBL/GenBank/DDBJ whole genome shotgun (WGS) entry which is preliminary data.</text>
</comment>
<protein>
    <submittedName>
        <fullName evidence="1">Uncharacterized protein</fullName>
    </submittedName>
</protein>
<gene>
    <name evidence="1" type="ORF">EHYA_03785</name>
</gene>
<sequence>MARMNIIPGRGVALVEIGDARPDVEAGTGEPVHGPGRSKAVYRTDPALVVSYLPDDTVELVELGHSAGIGTEVYLDDVRLTWRFLDDVVAELTALGHTGTETDIGYAFRAGFAIWSMGSRHASELDPDADEDDGREIVEGVSVAPYAYFTER</sequence>
<evidence type="ECO:0000313" key="2">
    <source>
        <dbReference type="Proteomes" id="UP000286931"/>
    </source>
</evidence>
<accession>A0A401YNC7</accession>
<dbReference type="AlphaFoldDB" id="A0A401YNC7"/>
<dbReference type="Proteomes" id="UP000286931">
    <property type="component" value="Unassembled WGS sequence"/>
</dbReference>
<evidence type="ECO:0000313" key="1">
    <source>
        <dbReference type="EMBL" id="GCD96101.1"/>
    </source>
</evidence>
<dbReference type="OrthoDB" id="4155719at2"/>
<keyword evidence="2" id="KW-1185">Reference proteome</keyword>